<dbReference type="OrthoDB" id="10344614at2759"/>
<dbReference type="EMBL" id="JAGTXO010000011">
    <property type="protein sequence ID" value="KAG8464955.1"/>
    <property type="molecule type" value="Genomic_DNA"/>
</dbReference>
<protein>
    <submittedName>
        <fullName evidence="2">Uncharacterized protein</fullName>
    </submittedName>
</protein>
<comment type="caution">
    <text evidence="2">The sequence shown here is derived from an EMBL/GenBank/DDBJ whole genome shotgun (WGS) entry which is preliminary data.</text>
</comment>
<accession>A0A8J5XLC9</accession>
<evidence type="ECO:0000313" key="2">
    <source>
        <dbReference type="EMBL" id="KAG8464955.1"/>
    </source>
</evidence>
<gene>
    <name evidence="2" type="ORF">KFE25_012318</name>
</gene>
<name>A0A8J5XLC9_DIALT</name>
<reference evidence="2" key="1">
    <citation type="submission" date="2021-05" db="EMBL/GenBank/DDBJ databases">
        <title>The genome of the haptophyte Pavlova lutheri (Diacronema luteri, Pavlovales) - a model for lipid biosynthesis in eukaryotic algae.</title>
        <authorList>
            <person name="Hulatt C.J."/>
            <person name="Posewitz M.C."/>
        </authorList>
    </citation>
    <scope>NUCLEOTIDE SEQUENCE</scope>
    <source>
        <strain evidence="2">NIVA-4/92</strain>
    </source>
</reference>
<evidence type="ECO:0000256" key="1">
    <source>
        <dbReference type="SAM" id="SignalP"/>
    </source>
</evidence>
<feature type="signal peptide" evidence="1">
    <location>
        <begin position="1"/>
        <end position="19"/>
    </location>
</feature>
<dbReference type="Proteomes" id="UP000751190">
    <property type="component" value="Unassembled WGS sequence"/>
</dbReference>
<evidence type="ECO:0000313" key="3">
    <source>
        <dbReference type="Proteomes" id="UP000751190"/>
    </source>
</evidence>
<sequence>MWQALFAALLAAAVGSTAASQSYLFQPGYLADGNDLGELFFDISDAKKYCDAEKTCQGFTFKELDEPTQKLSVRFKSNAAVTYDPSWLSYTKSSTPTPYFYQAGFLGDGKELHSAQMTLADAQMWCDKSSKCKGFSADKPKMPTDTVFCRFSDSATVTYDGSWMTYTKVPKTGAHSPYTFHPGYLGDGKPVHEAFMTIDNAKMYCDANAKCAGFTADKQPAEPSMEMFVRFKSSPVVSYDANFASYVKDAIKSEL</sequence>
<proteinExistence type="predicted"/>
<keyword evidence="1" id="KW-0732">Signal</keyword>
<organism evidence="2 3">
    <name type="scientific">Diacronema lutheri</name>
    <name type="common">Unicellular marine alga</name>
    <name type="synonym">Monochrysis lutheri</name>
    <dbReference type="NCBI Taxonomy" id="2081491"/>
    <lineage>
        <taxon>Eukaryota</taxon>
        <taxon>Haptista</taxon>
        <taxon>Haptophyta</taxon>
        <taxon>Pavlovophyceae</taxon>
        <taxon>Pavlovales</taxon>
        <taxon>Pavlovaceae</taxon>
        <taxon>Diacronema</taxon>
    </lineage>
</organism>
<feature type="chain" id="PRO_5035217973" evidence="1">
    <location>
        <begin position="20"/>
        <end position="255"/>
    </location>
</feature>
<dbReference type="AlphaFoldDB" id="A0A8J5XLC9"/>
<keyword evidence="3" id="KW-1185">Reference proteome</keyword>